<protein>
    <submittedName>
        <fullName evidence="2">808_t:CDS:1</fullName>
    </submittedName>
</protein>
<gene>
    <name evidence="2" type="ORF">RFULGI_LOCUS70</name>
</gene>
<dbReference type="OrthoDB" id="10654879at2759"/>
<proteinExistence type="predicted"/>
<reference evidence="2" key="1">
    <citation type="submission" date="2021-06" db="EMBL/GenBank/DDBJ databases">
        <authorList>
            <person name="Kallberg Y."/>
            <person name="Tangrot J."/>
            <person name="Rosling A."/>
        </authorList>
    </citation>
    <scope>NUCLEOTIDE SEQUENCE</scope>
    <source>
        <strain evidence="2">IN212</strain>
    </source>
</reference>
<dbReference type="Proteomes" id="UP000789396">
    <property type="component" value="Unassembled WGS sequence"/>
</dbReference>
<name>A0A9N8VH58_9GLOM</name>
<keyword evidence="1" id="KW-0175">Coiled coil</keyword>
<evidence type="ECO:0000313" key="3">
    <source>
        <dbReference type="Proteomes" id="UP000789396"/>
    </source>
</evidence>
<feature type="coiled-coil region" evidence="1">
    <location>
        <begin position="1"/>
        <end position="161"/>
    </location>
</feature>
<organism evidence="2 3">
    <name type="scientific">Racocetra fulgida</name>
    <dbReference type="NCBI Taxonomy" id="60492"/>
    <lineage>
        <taxon>Eukaryota</taxon>
        <taxon>Fungi</taxon>
        <taxon>Fungi incertae sedis</taxon>
        <taxon>Mucoromycota</taxon>
        <taxon>Glomeromycotina</taxon>
        <taxon>Glomeromycetes</taxon>
        <taxon>Diversisporales</taxon>
        <taxon>Gigasporaceae</taxon>
        <taxon>Racocetra</taxon>
    </lineage>
</organism>
<comment type="caution">
    <text evidence="2">The sequence shown here is derived from an EMBL/GenBank/DDBJ whole genome shotgun (WGS) entry which is preliminary data.</text>
</comment>
<accession>A0A9N8VH58</accession>
<dbReference type="EMBL" id="CAJVPZ010000003">
    <property type="protein sequence ID" value="CAG8448157.1"/>
    <property type="molecule type" value="Genomic_DNA"/>
</dbReference>
<dbReference type="AlphaFoldDB" id="A0A9N8VH58"/>
<sequence length="162" mass="19386">MEALKNKIKSSQEALNYLLQNEPNKEAKIVRLETQIKILEEVENQLREQVKEEREIHQDSMKAMDNFYQQNPPHENIRLKNILQQFEEKYLKLNRENKQKEQKIKKLESTIETAEKIIENECQPKETKERGTQTELTGEKLAKQQKENQELKEQIKNLTLKK</sequence>
<evidence type="ECO:0000256" key="1">
    <source>
        <dbReference type="SAM" id="Coils"/>
    </source>
</evidence>
<evidence type="ECO:0000313" key="2">
    <source>
        <dbReference type="EMBL" id="CAG8448157.1"/>
    </source>
</evidence>
<keyword evidence="3" id="KW-1185">Reference proteome</keyword>